<dbReference type="OrthoDB" id="419320at2"/>
<dbReference type="InterPro" id="IPR001343">
    <property type="entry name" value="Hemolysn_Ca-bd"/>
</dbReference>
<keyword evidence="2" id="KW-1185">Reference proteome</keyword>
<evidence type="ECO:0000313" key="1">
    <source>
        <dbReference type="EMBL" id="SCA56590.1"/>
    </source>
</evidence>
<dbReference type="Proteomes" id="UP000231658">
    <property type="component" value="Unassembled WGS sequence"/>
</dbReference>
<dbReference type="Pfam" id="PF00353">
    <property type="entry name" value="HemolysinCabind"/>
    <property type="match status" value="2"/>
</dbReference>
<dbReference type="AlphaFoldDB" id="A0A1C3RH43"/>
<reference evidence="1 2" key="1">
    <citation type="submission" date="2016-07" db="EMBL/GenBank/DDBJ databases">
        <authorList>
            <person name="Lefevre C.T."/>
        </authorList>
    </citation>
    <scope>NUCLEOTIDE SEQUENCE [LARGE SCALE GENOMIC DNA]</scope>
    <source>
        <strain evidence="1">PR1</strain>
    </source>
</reference>
<proteinExistence type="predicted"/>
<dbReference type="RefSeq" id="WP_069188690.1">
    <property type="nucleotide sequence ID" value="NZ_FLYE01000017.1"/>
</dbReference>
<accession>A0A1C3RH43</accession>
<dbReference type="EMBL" id="FLYE01000017">
    <property type="protein sequence ID" value="SCA56590.1"/>
    <property type="molecule type" value="Genomic_DNA"/>
</dbReference>
<sequence length="225" mass="23154">MGISVDASKAGVAQFISAEMGSDVITGIEYIHATSFNDILRGDDTGNNFGTRAGDDVIYTGNGNNIVWAHAGNDILSGGSGNDTLIYDAEDITTVNGGADNEILSFKAAGESLDLSTIVDTVCINLEAIDLTGSGNNSLAFDISDILAINEGANGFMAGTNYAVTDNLLIIDGNAGDTLTANGVWSDTTTDVSLVLDGSTSESYSVYQSNDGTATVVLNDQVSLI</sequence>
<protein>
    <submittedName>
        <fullName evidence="1">Uncharacterized protein</fullName>
    </submittedName>
</protein>
<dbReference type="Gene3D" id="2.150.10.10">
    <property type="entry name" value="Serralysin-like metalloprotease, C-terminal"/>
    <property type="match status" value="1"/>
</dbReference>
<name>A0A1C3RH43_9PROT</name>
<dbReference type="GO" id="GO:0005509">
    <property type="term" value="F:calcium ion binding"/>
    <property type="evidence" value="ECO:0007669"/>
    <property type="project" value="InterPro"/>
</dbReference>
<evidence type="ECO:0000313" key="2">
    <source>
        <dbReference type="Proteomes" id="UP000231658"/>
    </source>
</evidence>
<dbReference type="SUPFAM" id="SSF51120">
    <property type="entry name" value="beta-Roll"/>
    <property type="match status" value="1"/>
</dbReference>
<dbReference type="InterPro" id="IPR011049">
    <property type="entry name" value="Serralysin-like_metalloprot_C"/>
</dbReference>
<dbReference type="STRING" id="1867952.MTBPR1_240002"/>
<organism evidence="1 2">
    <name type="scientific">Candidatus Terasakiella magnetica</name>
    <dbReference type="NCBI Taxonomy" id="1867952"/>
    <lineage>
        <taxon>Bacteria</taxon>
        <taxon>Pseudomonadati</taxon>
        <taxon>Pseudomonadota</taxon>
        <taxon>Alphaproteobacteria</taxon>
        <taxon>Rhodospirillales</taxon>
        <taxon>Terasakiellaceae</taxon>
        <taxon>Terasakiella</taxon>
    </lineage>
</organism>
<gene>
    <name evidence="1" type="ORF">MTBPR1_240002</name>
</gene>